<sequence length="95" mass="9890">MPRSPSAAPAEAHPPRRPPYLVPPPSDLPQPRLPRPAGTVWRRGPVWLAQPRLGPSGGPAAVMAAPPRPGPPAAPLAERRLVALGEAGPRGDECV</sequence>
<protein>
    <submittedName>
        <fullName evidence="3">Translation initiation factor IF-2-like</fullName>
    </submittedName>
</protein>
<dbReference type="RefSeq" id="XP_039236707.1">
    <property type="nucleotide sequence ID" value="XM_039380773.1"/>
</dbReference>
<evidence type="ECO:0000256" key="1">
    <source>
        <dbReference type="SAM" id="MobiDB-lite"/>
    </source>
</evidence>
<dbReference type="GeneID" id="113984989"/>
<feature type="region of interest" description="Disordered" evidence="1">
    <location>
        <begin position="1"/>
        <end position="77"/>
    </location>
</feature>
<proteinExistence type="predicted"/>
<gene>
    <name evidence="3" type="primary">LOC113984989</name>
</gene>
<dbReference type="InParanoid" id="A0A7R5KIA0"/>
<organism evidence="2 3">
    <name type="scientific">Pipra filicauda</name>
    <name type="common">Wire-tailed manakin</name>
    <dbReference type="NCBI Taxonomy" id="649802"/>
    <lineage>
        <taxon>Eukaryota</taxon>
        <taxon>Metazoa</taxon>
        <taxon>Chordata</taxon>
        <taxon>Craniata</taxon>
        <taxon>Vertebrata</taxon>
        <taxon>Euteleostomi</taxon>
        <taxon>Archelosauria</taxon>
        <taxon>Archosauria</taxon>
        <taxon>Dinosauria</taxon>
        <taxon>Saurischia</taxon>
        <taxon>Theropoda</taxon>
        <taxon>Coelurosauria</taxon>
        <taxon>Aves</taxon>
        <taxon>Neognathae</taxon>
        <taxon>Neoaves</taxon>
        <taxon>Telluraves</taxon>
        <taxon>Australaves</taxon>
        <taxon>Passeriformes</taxon>
        <taxon>Pipridae</taxon>
        <taxon>Pipra</taxon>
    </lineage>
</organism>
<accession>A0A7R5KIA0</accession>
<dbReference type="AlphaFoldDB" id="A0A7R5KIA0"/>
<evidence type="ECO:0000313" key="2">
    <source>
        <dbReference type="Proteomes" id="UP000504627"/>
    </source>
</evidence>
<dbReference type="Proteomes" id="UP000504627">
    <property type="component" value="Unplaced"/>
</dbReference>
<name>A0A7R5KIA0_9PASS</name>
<keyword evidence="2" id="KW-1185">Reference proteome</keyword>
<reference evidence="3" key="1">
    <citation type="submission" date="2025-08" db="UniProtKB">
        <authorList>
            <consortium name="RefSeq"/>
        </authorList>
    </citation>
    <scope>IDENTIFICATION</scope>
    <source>
        <tissue evidence="3">Muscle</tissue>
    </source>
</reference>
<evidence type="ECO:0000313" key="3">
    <source>
        <dbReference type="RefSeq" id="XP_039236707.1"/>
    </source>
</evidence>
<feature type="compositionally biased region" description="Low complexity" evidence="1">
    <location>
        <begin position="1"/>
        <end position="11"/>
    </location>
</feature>
<feature type="compositionally biased region" description="Pro residues" evidence="1">
    <location>
        <begin position="17"/>
        <end position="34"/>
    </location>
</feature>